<sequence>MNHYFPRRPVNDYFLYEPIHFEIHASKCCFFGLVLITSCL</sequence>
<name>A0A8R7UA33_TRIUA</name>
<keyword evidence="2" id="KW-1185">Reference proteome</keyword>
<dbReference type="Gramene" id="TuG1812G0400002297.01.T01">
    <property type="protein sequence ID" value="TuG1812G0400002297.01.T01"/>
    <property type="gene ID" value="TuG1812G0400002297.01"/>
</dbReference>
<reference evidence="1" key="2">
    <citation type="submission" date="2018-03" db="EMBL/GenBank/DDBJ databases">
        <title>The Triticum urartu genome reveals the dynamic nature of wheat genome evolution.</title>
        <authorList>
            <person name="Ling H."/>
            <person name="Ma B."/>
            <person name="Shi X."/>
            <person name="Liu H."/>
            <person name="Dong L."/>
            <person name="Sun H."/>
            <person name="Cao Y."/>
            <person name="Gao Q."/>
            <person name="Zheng S."/>
            <person name="Li Y."/>
            <person name="Yu Y."/>
            <person name="Du H."/>
            <person name="Qi M."/>
            <person name="Li Y."/>
            <person name="Yu H."/>
            <person name="Cui Y."/>
            <person name="Wang N."/>
            <person name="Chen C."/>
            <person name="Wu H."/>
            <person name="Zhao Y."/>
            <person name="Zhang J."/>
            <person name="Li Y."/>
            <person name="Zhou W."/>
            <person name="Zhang B."/>
            <person name="Hu W."/>
            <person name="Eijk M."/>
            <person name="Tang J."/>
            <person name="Witsenboer H."/>
            <person name="Zhao S."/>
            <person name="Li Z."/>
            <person name="Zhang A."/>
            <person name="Wang D."/>
            <person name="Liang C."/>
        </authorList>
    </citation>
    <scope>NUCLEOTIDE SEQUENCE [LARGE SCALE GENOMIC DNA]</scope>
    <source>
        <strain evidence="1">cv. G1812</strain>
    </source>
</reference>
<dbReference type="Proteomes" id="UP000015106">
    <property type="component" value="Chromosome 4"/>
</dbReference>
<dbReference type="AlphaFoldDB" id="A0A8R7UA33"/>
<accession>A0A8R7UA33</accession>
<reference evidence="2" key="1">
    <citation type="journal article" date="2013" name="Nature">
        <title>Draft genome of the wheat A-genome progenitor Triticum urartu.</title>
        <authorList>
            <person name="Ling H.Q."/>
            <person name="Zhao S."/>
            <person name="Liu D."/>
            <person name="Wang J."/>
            <person name="Sun H."/>
            <person name="Zhang C."/>
            <person name="Fan H."/>
            <person name="Li D."/>
            <person name="Dong L."/>
            <person name="Tao Y."/>
            <person name="Gao C."/>
            <person name="Wu H."/>
            <person name="Li Y."/>
            <person name="Cui Y."/>
            <person name="Guo X."/>
            <person name="Zheng S."/>
            <person name="Wang B."/>
            <person name="Yu K."/>
            <person name="Liang Q."/>
            <person name="Yang W."/>
            <person name="Lou X."/>
            <person name="Chen J."/>
            <person name="Feng M."/>
            <person name="Jian J."/>
            <person name="Zhang X."/>
            <person name="Luo G."/>
            <person name="Jiang Y."/>
            <person name="Liu J."/>
            <person name="Wang Z."/>
            <person name="Sha Y."/>
            <person name="Zhang B."/>
            <person name="Wu H."/>
            <person name="Tang D."/>
            <person name="Shen Q."/>
            <person name="Xue P."/>
            <person name="Zou S."/>
            <person name="Wang X."/>
            <person name="Liu X."/>
            <person name="Wang F."/>
            <person name="Yang Y."/>
            <person name="An X."/>
            <person name="Dong Z."/>
            <person name="Zhang K."/>
            <person name="Zhang X."/>
            <person name="Luo M.C."/>
            <person name="Dvorak J."/>
            <person name="Tong Y."/>
            <person name="Wang J."/>
            <person name="Yang H."/>
            <person name="Li Z."/>
            <person name="Wang D."/>
            <person name="Zhang A."/>
            <person name="Wang J."/>
        </authorList>
    </citation>
    <scope>NUCLEOTIDE SEQUENCE</scope>
    <source>
        <strain evidence="2">cv. G1812</strain>
    </source>
</reference>
<proteinExistence type="predicted"/>
<dbReference type="EnsemblPlants" id="TuG1812G0400002297.01.T01">
    <property type="protein sequence ID" value="TuG1812G0400002297.01.T01"/>
    <property type="gene ID" value="TuG1812G0400002297.01"/>
</dbReference>
<evidence type="ECO:0000313" key="2">
    <source>
        <dbReference type="Proteomes" id="UP000015106"/>
    </source>
</evidence>
<protein>
    <submittedName>
        <fullName evidence="1">Uncharacterized protein</fullName>
    </submittedName>
</protein>
<organism evidence="1 2">
    <name type="scientific">Triticum urartu</name>
    <name type="common">Red wild einkorn</name>
    <name type="synonym">Crithodium urartu</name>
    <dbReference type="NCBI Taxonomy" id="4572"/>
    <lineage>
        <taxon>Eukaryota</taxon>
        <taxon>Viridiplantae</taxon>
        <taxon>Streptophyta</taxon>
        <taxon>Embryophyta</taxon>
        <taxon>Tracheophyta</taxon>
        <taxon>Spermatophyta</taxon>
        <taxon>Magnoliopsida</taxon>
        <taxon>Liliopsida</taxon>
        <taxon>Poales</taxon>
        <taxon>Poaceae</taxon>
        <taxon>BOP clade</taxon>
        <taxon>Pooideae</taxon>
        <taxon>Triticodae</taxon>
        <taxon>Triticeae</taxon>
        <taxon>Triticinae</taxon>
        <taxon>Triticum</taxon>
    </lineage>
</organism>
<evidence type="ECO:0000313" key="1">
    <source>
        <dbReference type="EnsemblPlants" id="TuG1812G0400002297.01.T01"/>
    </source>
</evidence>
<reference evidence="1" key="3">
    <citation type="submission" date="2022-06" db="UniProtKB">
        <authorList>
            <consortium name="EnsemblPlants"/>
        </authorList>
    </citation>
    <scope>IDENTIFICATION</scope>
</reference>